<evidence type="ECO:0000313" key="1">
    <source>
        <dbReference type="EMBL" id="BAU03639.1"/>
    </source>
</evidence>
<gene>
    <name evidence="1" type="primary">Vigan.UMG147100</name>
    <name evidence="1" type="ORF">VIGAN_UM147100</name>
</gene>
<accession>A0A0S3TEU0</accession>
<sequence>RTLTLAEHKTERSFELPIFRTEHSRLTERSGYFGRPLIGRALCGRTCVSAEFCRITPDFPETQRPHFSSPFFPDLLQQHYSTTTHTDSY</sequence>
<protein>
    <submittedName>
        <fullName evidence="1">Uncharacterized protein</fullName>
    </submittedName>
</protein>
<name>A0A0S3TEU0_PHAAN</name>
<proteinExistence type="predicted"/>
<reference evidence="1" key="1">
    <citation type="journal article" date="2015" name="Sci. Rep.">
        <title>The power of single molecule real-time sequencing technology in the de novo assembly of a eukaryotic genome.</title>
        <authorList>
            <person name="Sakai H."/>
            <person name="Naito K."/>
            <person name="Ogiso-Tanaka E."/>
            <person name="Takahashi Y."/>
            <person name="Iseki K."/>
            <person name="Muto C."/>
            <person name="Satou K."/>
            <person name="Teruya K."/>
            <person name="Shiroma A."/>
            <person name="Shimoji M."/>
            <person name="Hirano T."/>
            <person name="Itoh T."/>
            <person name="Kaga A."/>
            <person name="Tomooka N."/>
        </authorList>
    </citation>
    <scope>NUCLEOTIDE SEQUENCE</scope>
</reference>
<organism evidence="1">
    <name type="scientific">Vigna angularis var. angularis</name>
    <dbReference type="NCBI Taxonomy" id="157739"/>
    <lineage>
        <taxon>Eukaryota</taxon>
        <taxon>Viridiplantae</taxon>
        <taxon>Streptophyta</taxon>
        <taxon>Embryophyta</taxon>
        <taxon>Tracheophyta</taxon>
        <taxon>Spermatophyta</taxon>
        <taxon>Magnoliopsida</taxon>
        <taxon>eudicotyledons</taxon>
        <taxon>Gunneridae</taxon>
        <taxon>Pentapetalae</taxon>
        <taxon>rosids</taxon>
        <taxon>fabids</taxon>
        <taxon>Fabales</taxon>
        <taxon>Fabaceae</taxon>
        <taxon>Papilionoideae</taxon>
        <taxon>50 kb inversion clade</taxon>
        <taxon>NPAAA clade</taxon>
        <taxon>indigoferoid/millettioid clade</taxon>
        <taxon>Phaseoleae</taxon>
        <taxon>Vigna</taxon>
    </lineage>
</organism>
<dbReference type="AlphaFoldDB" id="A0A0S3TEU0"/>
<feature type="non-terminal residue" evidence="1">
    <location>
        <position position="1"/>
    </location>
</feature>
<dbReference type="EMBL" id="AP015931">
    <property type="protein sequence ID" value="BAU03639.1"/>
    <property type="molecule type" value="Genomic_DNA"/>
</dbReference>